<reference evidence="1 2" key="1">
    <citation type="submission" date="2016-06" db="EMBL/GenBank/DDBJ databases">
        <title>The Draft Genome Sequence and Annotation of the Desert Woodrat Neotoma lepida.</title>
        <authorList>
            <person name="Campbell M."/>
            <person name="Oakeson K.F."/>
            <person name="Yandell M."/>
            <person name="Halpert J.R."/>
            <person name="Dearing D."/>
        </authorList>
    </citation>
    <scope>NUCLEOTIDE SEQUENCE [LARGE SCALE GENOMIC DNA]</scope>
    <source>
        <strain evidence="1">417</strain>
        <tissue evidence="1">Liver</tissue>
    </source>
</reference>
<evidence type="ECO:0000313" key="2">
    <source>
        <dbReference type="Proteomes" id="UP000092124"/>
    </source>
</evidence>
<evidence type="ECO:0000313" key="1">
    <source>
        <dbReference type="EMBL" id="OBS75387.1"/>
    </source>
</evidence>
<dbReference type="Proteomes" id="UP000092124">
    <property type="component" value="Unassembled WGS sequence"/>
</dbReference>
<proteinExistence type="predicted"/>
<sequence length="185" mass="20418">MELSDVGPWSFLQPETRHKKERLAVYGGAKVRLQLELKPLVPRATLFSPGGPGRHCDDEVDWVDKTPGKEMNSRIIPGFTCQGGDHTCHDGIGSKSDCQERFEDGNFTPKHQVLVFCPQQMPDQAQMASAFPFAPLPVDCYYDTHDDCYSDKAIESPGVAGGCCSLLETQLRAVEIQDSETSMVP</sequence>
<keyword evidence="2" id="KW-1185">Reference proteome</keyword>
<dbReference type="STRING" id="56216.A0A1A6HCM8"/>
<dbReference type="EMBL" id="LZPO01037920">
    <property type="protein sequence ID" value="OBS75387.1"/>
    <property type="molecule type" value="Genomic_DNA"/>
</dbReference>
<dbReference type="AlphaFoldDB" id="A0A1A6HCM8"/>
<dbReference type="SUPFAM" id="SSF50891">
    <property type="entry name" value="Cyclophilin-like"/>
    <property type="match status" value="1"/>
</dbReference>
<organism evidence="1 2">
    <name type="scientific">Neotoma lepida</name>
    <name type="common">Desert woodrat</name>
    <dbReference type="NCBI Taxonomy" id="56216"/>
    <lineage>
        <taxon>Eukaryota</taxon>
        <taxon>Metazoa</taxon>
        <taxon>Chordata</taxon>
        <taxon>Craniata</taxon>
        <taxon>Vertebrata</taxon>
        <taxon>Euteleostomi</taxon>
        <taxon>Mammalia</taxon>
        <taxon>Eutheria</taxon>
        <taxon>Euarchontoglires</taxon>
        <taxon>Glires</taxon>
        <taxon>Rodentia</taxon>
        <taxon>Myomorpha</taxon>
        <taxon>Muroidea</taxon>
        <taxon>Cricetidae</taxon>
        <taxon>Neotominae</taxon>
        <taxon>Neotoma</taxon>
    </lineage>
</organism>
<protein>
    <submittedName>
        <fullName evidence="1">Uncharacterized protein</fullName>
    </submittedName>
</protein>
<name>A0A1A6HCM8_NEOLE</name>
<dbReference type="InterPro" id="IPR029000">
    <property type="entry name" value="Cyclophilin-like_dom_sf"/>
</dbReference>
<gene>
    <name evidence="1" type="ORF">A6R68_14094</name>
</gene>
<comment type="caution">
    <text evidence="1">The sequence shown here is derived from an EMBL/GenBank/DDBJ whole genome shotgun (WGS) entry which is preliminary data.</text>
</comment>
<accession>A0A1A6HCM8</accession>
<dbReference type="Gene3D" id="2.40.100.10">
    <property type="entry name" value="Cyclophilin-like"/>
    <property type="match status" value="1"/>
</dbReference>